<feature type="domain" description="MmeI-like helicase spacer" evidence="6">
    <location>
        <begin position="182"/>
        <end position="259"/>
    </location>
</feature>
<dbReference type="Gene3D" id="3.40.50.150">
    <property type="entry name" value="Vaccinia Virus protein VP39"/>
    <property type="match status" value="1"/>
</dbReference>
<reference evidence="8" key="1">
    <citation type="submission" date="2021-10" db="EMBL/GenBank/DDBJ databases">
        <title>Roseicella aerolatum sp. nov., isolated from aerosols of e-waste dismantling site.</title>
        <authorList>
            <person name="Qin T."/>
        </authorList>
    </citation>
    <scope>NUCLEOTIDE SEQUENCE</scope>
    <source>
        <strain evidence="8">GB24</strain>
    </source>
</reference>
<dbReference type="InterPro" id="IPR050953">
    <property type="entry name" value="N4_N6_ade-DNA_methylase"/>
</dbReference>
<evidence type="ECO:0000256" key="2">
    <source>
        <dbReference type="ARBA" id="ARBA00022603"/>
    </source>
</evidence>
<dbReference type="EC" id="2.1.1.72" evidence="1"/>
<dbReference type="PANTHER" id="PTHR33841:SF1">
    <property type="entry name" value="DNA METHYLTRANSFERASE A"/>
    <property type="match status" value="1"/>
</dbReference>
<dbReference type="GO" id="GO:0009007">
    <property type="term" value="F:site-specific DNA-methyltransferase (adenine-specific) activity"/>
    <property type="evidence" value="ECO:0007669"/>
    <property type="project" value="UniProtKB-EC"/>
</dbReference>
<comment type="catalytic activity">
    <reaction evidence="4">
        <text>a 2'-deoxyadenosine in DNA + S-adenosyl-L-methionine = an N(6)-methyl-2'-deoxyadenosine in DNA + S-adenosyl-L-homocysteine + H(+)</text>
        <dbReference type="Rhea" id="RHEA:15197"/>
        <dbReference type="Rhea" id="RHEA-COMP:12418"/>
        <dbReference type="Rhea" id="RHEA-COMP:12419"/>
        <dbReference type="ChEBI" id="CHEBI:15378"/>
        <dbReference type="ChEBI" id="CHEBI:57856"/>
        <dbReference type="ChEBI" id="CHEBI:59789"/>
        <dbReference type="ChEBI" id="CHEBI:90615"/>
        <dbReference type="ChEBI" id="CHEBI:90616"/>
        <dbReference type="EC" id="2.1.1.72"/>
    </reaction>
</comment>
<dbReference type="SUPFAM" id="SSF53335">
    <property type="entry name" value="S-adenosyl-L-methionine-dependent methyltransferases"/>
    <property type="match status" value="1"/>
</dbReference>
<evidence type="ECO:0000259" key="5">
    <source>
        <dbReference type="Pfam" id="PF20464"/>
    </source>
</evidence>
<dbReference type="AlphaFoldDB" id="A0A9X1ILA8"/>
<dbReference type="Pfam" id="PF20465">
    <property type="entry name" value="MmeI_hel"/>
    <property type="match status" value="1"/>
</dbReference>
<feature type="domain" description="MmeI-like DNA-methyltransferase" evidence="7">
    <location>
        <begin position="336"/>
        <end position="414"/>
    </location>
</feature>
<keyword evidence="9" id="KW-1185">Reference proteome</keyword>
<keyword evidence="2" id="KW-0489">Methyltransferase</keyword>
<dbReference type="PANTHER" id="PTHR33841">
    <property type="entry name" value="DNA METHYLTRANSFERASE YEEA-RELATED"/>
    <property type="match status" value="1"/>
</dbReference>
<evidence type="ECO:0000256" key="1">
    <source>
        <dbReference type="ARBA" id="ARBA00011900"/>
    </source>
</evidence>
<gene>
    <name evidence="8" type="ORF">LHA35_27595</name>
</gene>
<dbReference type="EMBL" id="JAJAQI010000104">
    <property type="protein sequence ID" value="MCB4825478.1"/>
    <property type="molecule type" value="Genomic_DNA"/>
</dbReference>
<evidence type="ECO:0000259" key="7">
    <source>
        <dbReference type="Pfam" id="PF20473"/>
    </source>
</evidence>
<organism evidence="8 9">
    <name type="scientific">Roseicella aerolata</name>
    <dbReference type="NCBI Taxonomy" id="2883479"/>
    <lineage>
        <taxon>Bacteria</taxon>
        <taxon>Pseudomonadati</taxon>
        <taxon>Pseudomonadota</taxon>
        <taxon>Alphaproteobacteria</taxon>
        <taxon>Acetobacterales</taxon>
        <taxon>Roseomonadaceae</taxon>
        <taxon>Roseicella</taxon>
    </lineage>
</organism>
<dbReference type="Pfam" id="PF20464">
    <property type="entry name" value="MmeI_N"/>
    <property type="match status" value="1"/>
</dbReference>
<dbReference type="GO" id="GO:0032259">
    <property type="term" value="P:methylation"/>
    <property type="evidence" value="ECO:0007669"/>
    <property type="project" value="UniProtKB-KW"/>
</dbReference>
<dbReference type="RefSeq" id="WP_226614411.1">
    <property type="nucleotide sequence ID" value="NZ_JAJAQI010000104.1"/>
</dbReference>
<dbReference type="InterPro" id="IPR029063">
    <property type="entry name" value="SAM-dependent_MTases_sf"/>
</dbReference>
<dbReference type="Proteomes" id="UP001139311">
    <property type="component" value="Unassembled WGS sequence"/>
</dbReference>
<protein>
    <recommendedName>
        <fullName evidence="1">site-specific DNA-methyltransferase (adenine-specific)</fullName>
        <ecNumber evidence="1">2.1.1.72</ecNumber>
    </recommendedName>
</protein>
<dbReference type="InterPro" id="IPR046819">
    <property type="entry name" value="MmeI_hel"/>
</dbReference>
<evidence type="ECO:0000256" key="4">
    <source>
        <dbReference type="ARBA" id="ARBA00047942"/>
    </source>
</evidence>
<accession>A0A9X1ILA8</accession>
<keyword evidence="3" id="KW-0808">Transferase</keyword>
<proteinExistence type="predicted"/>
<name>A0A9X1ILA8_9PROT</name>
<evidence type="ECO:0000313" key="9">
    <source>
        <dbReference type="Proteomes" id="UP001139311"/>
    </source>
</evidence>
<evidence type="ECO:0000259" key="6">
    <source>
        <dbReference type="Pfam" id="PF20465"/>
    </source>
</evidence>
<sequence length="420" mass="47563">MPLSLNEIRARALAFVQEYRDAASERADAQSFWRDFFHVFGINARRVGAFERPVANLLTGSGRGRIDYLWKGVVLVEHKSRGEDLDTAAAQARDYFPGLRDGELPRFIIVSDFARLRLYDLESGAEREFPLRQLPQRLGLFGFLSGYTTRRYGTLNPVDREAAERLGELHDLLEDDGFTGRDLDIWMVRTLFCLFADCANIFERGIFRDLIEQRTAADGSDLGAWLTRLHRVLATPEGRRQQSLDEGLRAFPYVNGRLFDDPVEQPETDARMRAALLDCCRVDWSRVSPAIFGSLFQSIKDRAERRRGGEHYTTEANILKCLDPLFLDGLREALAAAGREARKLDAFLLRLRRVRVFDPACGCGNFLVVAYRELRRLELEALRLRYGGEEAGQLVGVVLSSVNVDQMFGIEVEGAMAETG</sequence>
<evidence type="ECO:0000313" key="8">
    <source>
        <dbReference type="EMBL" id="MCB4825478.1"/>
    </source>
</evidence>
<dbReference type="InterPro" id="IPR046817">
    <property type="entry name" value="MmeI_N"/>
</dbReference>
<dbReference type="Pfam" id="PF20473">
    <property type="entry name" value="MmeI_Mtase"/>
    <property type="match status" value="1"/>
</dbReference>
<dbReference type="InterPro" id="IPR046816">
    <property type="entry name" value="MmeI_Mtase"/>
</dbReference>
<comment type="caution">
    <text evidence="8">The sequence shown here is derived from an EMBL/GenBank/DDBJ whole genome shotgun (WGS) entry which is preliminary data.</text>
</comment>
<feature type="domain" description="MmeI-like N-terminal" evidence="5">
    <location>
        <begin position="13"/>
        <end position="175"/>
    </location>
</feature>
<evidence type="ECO:0000256" key="3">
    <source>
        <dbReference type="ARBA" id="ARBA00022679"/>
    </source>
</evidence>